<keyword evidence="1" id="KW-1133">Transmembrane helix</keyword>
<name>A0A1G5S1Z0_PSEXY</name>
<reference evidence="2 3" key="1">
    <citation type="submission" date="2016-10" db="EMBL/GenBank/DDBJ databases">
        <authorList>
            <person name="de Groot N.N."/>
        </authorList>
    </citation>
    <scope>NUCLEOTIDE SEQUENCE [LARGE SCALE GENOMIC DNA]</scope>
    <source>
        <strain evidence="2 3">DSM 10317</strain>
    </source>
</reference>
<evidence type="ECO:0000313" key="3">
    <source>
        <dbReference type="Proteomes" id="UP000199428"/>
    </source>
</evidence>
<evidence type="ECO:0000313" key="2">
    <source>
        <dbReference type="EMBL" id="SCZ80394.1"/>
    </source>
</evidence>
<evidence type="ECO:0000256" key="1">
    <source>
        <dbReference type="SAM" id="Phobius"/>
    </source>
</evidence>
<accession>A0A1G5S1Z0</accession>
<feature type="transmembrane region" description="Helical" evidence="1">
    <location>
        <begin position="36"/>
        <end position="56"/>
    </location>
</feature>
<dbReference type="Proteomes" id="UP000199428">
    <property type="component" value="Unassembled WGS sequence"/>
</dbReference>
<dbReference type="EMBL" id="FMWK01000014">
    <property type="protein sequence ID" value="SCZ80394.1"/>
    <property type="molecule type" value="Genomic_DNA"/>
</dbReference>
<dbReference type="RefSeq" id="WP_090163522.1">
    <property type="nucleotide sequence ID" value="NZ_FMWK01000014.1"/>
</dbReference>
<keyword evidence="1" id="KW-0472">Membrane</keyword>
<dbReference type="AlphaFoldDB" id="A0A1G5S1Z0"/>
<organism evidence="2 3">
    <name type="scientific">Pseudobutyrivibrio xylanivorans</name>
    <dbReference type="NCBI Taxonomy" id="185007"/>
    <lineage>
        <taxon>Bacteria</taxon>
        <taxon>Bacillati</taxon>
        <taxon>Bacillota</taxon>
        <taxon>Clostridia</taxon>
        <taxon>Lachnospirales</taxon>
        <taxon>Lachnospiraceae</taxon>
        <taxon>Pseudobutyrivibrio</taxon>
    </lineage>
</organism>
<gene>
    <name evidence="2" type="ORF">SAMN02910350_02269</name>
</gene>
<protein>
    <submittedName>
        <fullName evidence="2">Uncharacterized protein</fullName>
    </submittedName>
</protein>
<proteinExistence type="predicted"/>
<keyword evidence="1" id="KW-0812">Transmembrane</keyword>
<sequence>MNKEELYKSMDGIDDEVLQKYYEYKPASKIINFRKAAVIAASICLLVVAGSAIRLITNVPAEDGAFESLDETAAETYSIESAPEEKGAEIEGESVEGAAPATRRFTITACASENEKTLLDSGKTVPLKLGPNYTTYGFSGTDSDGIAFQFYLPQLIVEGENIANITYSVDKYDMAIYNYSYGADGKIDKTNGTTEFGKEYTVAYEDQLDKYFRVVVRGEVPSDEKLYHDIFEPDTAEDRVPAINKILDGVTVTCTVTYEDGTTESADIIMAAEYHTYDELDDVYDESSKTGAFKDGTDVMTFELR</sequence>